<gene>
    <name evidence="1" type="ordered locus">Deba_2622</name>
</gene>
<keyword evidence="2" id="KW-1185">Reference proteome</keyword>
<dbReference type="STRING" id="644282.Deba_2622"/>
<sequence>MDDRVSAKLTKIDARSDGGANVWFQVRLGDYVLNTPVTVEGAAGADMAAVGKMARRRLAGLIAALAAETKRWLDD</sequence>
<dbReference type="OrthoDB" id="10005327at2"/>
<protein>
    <submittedName>
        <fullName evidence="1">Uncharacterized protein</fullName>
    </submittedName>
</protein>
<dbReference type="AlphaFoldDB" id="E1QK83"/>
<dbReference type="KEGG" id="dbr:Deba_2622"/>
<proteinExistence type="predicted"/>
<reference evidence="1 2" key="1">
    <citation type="journal article" date="2010" name="Stand. Genomic Sci.">
        <title>Complete genome sequence of Desulfarculus baarsii type strain (2st14).</title>
        <authorList>
            <person name="Sun H."/>
            <person name="Spring S."/>
            <person name="Lapidus A."/>
            <person name="Davenport K."/>
            <person name="Del Rio T.G."/>
            <person name="Tice H."/>
            <person name="Nolan M."/>
            <person name="Copeland A."/>
            <person name="Cheng J.F."/>
            <person name="Lucas S."/>
            <person name="Tapia R."/>
            <person name="Goodwin L."/>
            <person name="Pitluck S."/>
            <person name="Ivanova N."/>
            <person name="Pagani I."/>
            <person name="Mavromatis K."/>
            <person name="Ovchinnikova G."/>
            <person name="Pati A."/>
            <person name="Chen A."/>
            <person name="Palaniappan K."/>
            <person name="Hauser L."/>
            <person name="Chang Y.J."/>
            <person name="Jeffries C.D."/>
            <person name="Detter J.C."/>
            <person name="Han C."/>
            <person name="Rohde M."/>
            <person name="Brambilla E."/>
            <person name="Goker M."/>
            <person name="Woyke T."/>
            <person name="Bristow J."/>
            <person name="Eisen J.A."/>
            <person name="Markowitz V."/>
            <person name="Hugenholtz P."/>
            <person name="Kyrpides N.C."/>
            <person name="Klenk H.P."/>
            <person name="Land M."/>
        </authorList>
    </citation>
    <scope>NUCLEOTIDE SEQUENCE [LARGE SCALE GENOMIC DNA]</scope>
    <source>
        <strain evidence="2">ATCC 33931 / DSM 2075 / LMG 7858 / VKM B-1802 / 2st14</strain>
    </source>
</reference>
<evidence type="ECO:0000313" key="2">
    <source>
        <dbReference type="Proteomes" id="UP000009047"/>
    </source>
</evidence>
<dbReference type="EMBL" id="CP002085">
    <property type="protein sequence ID" value="ADK85976.1"/>
    <property type="molecule type" value="Genomic_DNA"/>
</dbReference>
<organism evidence="1 2">
    <name type="scientific">Desulfarculus baarsii (strain ATCC 33931 / DSM 2075 / LMG 7858 / VKM B-1802 / 2st14)</name>
    <dbReference type="NCBI Taxonomy" id="644282"/>
    <lineage>
        <taxon>Bacteria</taxon>
        <taxon>Pseudomonadati</taxon>
        <taxon>Thermodesulfobacteriota</taxon>
        <taxon>Desulfarculia</taxon>
        <taxon>Desulfarculales</taxon>
        <taxon>Desulfarculaceae</taxon>
        <taxon>Desulfarculus</taxon>
    </lineage>
</organism>
<name>E1QK83_DESB2</name>
<dbReference type="HOGENOM" id="CLU_2665097_0_0_7"/>
<accession>E1QK83</accession>
<evidence type="ECO:0000313" key="1">
    <source>
        <dbReference type="EMBL" id="ADK85976.1"/>
    </source>
</evidence>
<dbReference type="Proteomes" id="UP000009047">
    <property type="component" value="Chromosome"/>
</dbReference>
<dbReference type="RefSeq" id="WP_013259415.1">
    <property type="nucleotide sequence ID" value="NC_014365.1"/>
</dbReference>